<proteinExistence type="inferred from homology"/>
<dbReference type="SUPFAM" id="SSF53254">
    <property type="entry name" value="Phosphoglycerate mutase-like"/>
    <property type="match status" value="1"/>
</dbReference>
<organism evidence="16">
    <name type="scientific">Fopius arisanus</name>
    <dbReference type="NCBI Taxonomy" id="64838"/>
    <lineage>
        <taxon>Eukaryota</taxon>
        <taxon>Metazoa</taxon>
        <taxon>Ecdysozoa</taxon>
        <taxon>Arthropoda</taxon>
        <taxon>Hexapoda</taxon>
        <taxon>Insecta</taxon>
        <taxon>Pterygota</taxon>
        <taxon>Neoptera</taxon>
        <taxon>Endopterygota</taxon>
        <taxon>Hymenoptera</taxon>
        <taxon>Apocrita</taxon>
        <taxon>Ichneumonoidea</taxon>
        <taxon>Braconidae</taxon>
        <taxon>Opiinae</taxon>
        <taxon>Fopius</taxon>
    </lineage>
</organism>
<accession>A0A0C9RUR7</accession>
<dbReference type="EMBL" id="GBYB01012605">
    <property type="protein sequence ID" value="JAG82372.1"/>
    <property type="molecule type" value="Transcribed_RNA"/>
</dbReference>
<sequence>QNAYSRAGSNMPLAFIDSFKPHLKANSVSSIMRIFLCLIFLATHSLPKELDYCFANEEEPYLYFGSKTPYRIARPRETSHGSIPNCKPVQIWMLARHGTRYPQKGAVQRMEELPEIRDRIIRSHEEYGRGRLCHEDLKKLKEWSPHDQMTLEYASKLAPEGWREGNELGKRLRNAYPDLISAAKNVNSKNYTFRSIRGARSESSMIALMEGLFEDKDAVEPVPTPRSDALLRGDQNCRRWAEEKKGTYEERDGFIDGREYHQLQQNVSRRIGFDVSPETIHNMQDICRFETAWSRDELSPWCAVFSKDEWKILEYIDDLQYYYASGYGLQINSLIGCFPLQDLFSHFRDLEDPRMKTPKGVFYLSTSRILMDFLHTIDIAKDSERLLANNFRYMANRKWRVSLISPFFSNFVAVFHRCEHSEVSNKVTFYLNDELVMYEGCEEGICDWDYLKKKLGGRAVQCSENCRKREINTKRNNKTSSEYRFFLHIFLLIIFQLVLAAAFHRRIMDSLQRITRFISWKFGFRKLMQNNIKS</sequence>
<dbReference type="Gene3D" id="3.40.50.1240">
    <property type="entry name" value="Phosphoglycerate mutase-like"/>
    <property type="match status" value="1"/>
</dbReference>
<protein>
    <recommendedName>
        <fullName evidence="5">Multiple inositol polyphosphate phosphatase 1</fullName>
        <ecNumber evidence="4">3.1.3.62</ecNumber>
        <ecNumber evidence="3">3.1.3.80</ecNumber>
    </recommendedName>
    <alternativeName>
        <fullName evidence="9">2,3-bisphosphoglycerate 3-phosphatase</fullName>
    </alternativeName>
</protein>
<evidence type="ECO:0000256" key="4">
    <source>
        <dbReference type="ARBA" id="ARBA00013040"/>
    </source>
</evidence>
<dbReference type="EC" id="3.1.3.80" evidence="3"/>
<evidence type="ECO:0000313" key="15">
    <source>
        <dbReference type="EMBL" id="JAG75863.1"/>
    </source>
</evidence>
<evidence type="ECO:0000256" key="1">
    <source>
        <dbReference type="ARBA" id="ARBA00004370"/>
    </source>
</evidence>
<evidence type="ECO:0000256" key="3">
    <source>
        <dbReference type="ARBA" id="ARBA00012976"/>
    </source>
</evidence>
<evidence type="ECO:0000256" key="12">
    <source>
        <dbReference type="ARBA" id="ARBA00043691"/>
    </source>
</evidence>
<dbReference type="EMBL" id="GBYB01006096">
    <property type="protein sequence ID" value="JAG75863.1"/>
    <property type="molecule type" value="Transcribed_RNA"/>
</dbReference>
<evidence type="ECO:0000256" key="5">
    <source>
        <dbReference type="ARBA" id="ARBA00018097"/>
    </source>
</evidence>
<keyword evidence="14" id="KW-0812">Transmembrane</keyword>
<dbReference type="CDD" id="cd07061">
    <property type="entry name" value="HP_HAP_like"/>
    <property type="match status" value="1"/>
</dbReference>
<evidence type="ECO:0000313" key="16">
    <source>
        <dbReference type="EMBL" id="JAG82372.1"/>
    </source>
</evidence>
<comment type="catalytic activity">
    <reaction evidence="12">
        <text>1D-myo-inositol hexakisphosphate + H2O = 1D-myo-inositol 1,2,4,5,6-pentakisphosphate + phosphate</text>
        <dbReference type="Rhea" id="RHEA:16989"/>
        <dbReference type="ChEBI" id="CHEBI:15377"/>
        <dbReference type="ChEBI" id="CHEBI:43474"/>
        <dbReference type="ChEBI" id="CHEBI:57798"/>
        <dbReference type="ChEBI" id="CHEBI:58130"/>
        <dbReference type="EC" id="3.1.3.62"/>
    </reaction>
    <physiologicalReaction direction="left-to-right" evidence="12">
        <dbReference type="Rhea" id="RHEA:16990"/>
    </physiologicalReaction>
</comment>
<keyword evidence="14" id="KW-1133">Transmembrane helix</keyword>
<dbReference type="EC" id="3.1.3.62" evidence="4"/>
<evidence type="ECO:0000256" key="7">
    <source>
        <dbReference type="ARBA" id="ARBA00022801"/>
    </source>
</evidence>
<feature type="non-terminal residue" evidence="16">
    <location>
        <position position="1"/>
    </location>
</feature>
<dbReference type="GO" id="GO:0003993">
    <property type="term" value="F:acid phosphatase activity"/>
    <property type="evidence" value="ECO:0007669"/>
    <property type="project" value="TreeGrafter"/>
</dbReference>
<feature type="transmembrane region" description="Helical" evidence="14">
    <location>
        <begin position="485"/>
        <end position="503"/>
    </location>
</feature>
<dbReference type="InterPro" id="IPR000560">
    <property type="entry name" value="His_Pase_clade-2"/>
</dbReference>
<evidence type="ECO:0000256" key="14">
    <source>
        <dbReference type="SAM" id="Phobius"/>
    </source>
</evidence>
<comment type="subcellular location">
    <subcellularLocation>
        <location evidence="1">Membrane</location>
    </subcellularLocation>
</comment>
<dbReference type="GO" id="GO:0052745">
    <property type="term" value="F:inositol phosphate phosphatase activity"/>
    <property type="evidence" value="ECO:0007669"/>
    <property type="project" value="TreeGrafter"/>
</dbReference>
<keyword evidence="8 14" id="KW-0472">Membrane</keyword>
<evidence type="ECO:0000256" key="13">
    <source>
        <dbReference type="ARBA" id="ARBA00043832"/>
    </source>
</evidence>
<dbReference type="PANTHER" id="PTHR20963:SF8">
    <property type="entry name" value="MULTIPLE INOSITOL POLYPHOSPHATE PHOSPHATASE 1"/>
    <property type="match status" value="1"/>
</dbReference>
<dbReference type="PANTHER" id="PTHR20963">
    <property type="entry name" value="MULTIPLE INOSITOL POLYPHOSPHATE PHOSPHATASE-RELATED"/>
    <property type="match status" value="1"/>
</dbReference>
<evidence type="ECO:0000256" key="2">
    <source>
        <dbReference type="ARBA" id="ARBA00008422"/>
    </source>
</evidence>
<comment type="catalytic activity">
    <reaction evidence="10">
        <text>1D-myo-inositol 1,2,5,6-tetrakisphosphate + H2O = 1D-myo-inositol 1,2,6-trisphosphate + phosphate</text>
        <dbReference type="Rhea" id="RHEA:77119"/>
        <dbReference type="ChEBI" id="CHEBI:15377"/>
        <dbReference type="ChEBI" id="CHEBI:43474"/>
        <dbReference type="ChEBI" id="CHEBI:195535"/>
        <dbReference type="ChEBI" id="CHEBI:195537"/>
        <dbReference type="EC" id="3.1.3.62"/>
    </reaction>
    <physiologicalReaction direction="left-to-right" evidence="10">
        <dbReference type="Rhea" id="RHEA:77120"/>
    </physiologicalReaction>
</comment>
<dbReference type="InterPro" id="IPR029033">
    <property type="entry name" value="His_PPase_superfam"/>
</dbReference>
<gene>
    <name evidence="16" type="primary">MINPP1_3</name>
    <name evidence="15" type="synonym">MINPP1_0</name>
    <name evidence="15" type="ORF">g.60086</name>
    <name evidence="16" type="ORF">g.60095</name>
</gene>
<evidence type="ECO:0000256" key="10">
    <source>
        <dbReference type="ARBA" id="ARBA00043668"/>
    </source>
</evidence>
<evidence type="ECO:0000256" key="8">
    <source>
        <dbReference type="ARBA" id="ARBA00023136"/>
    </source>
</evidence>
<evidence type="ECO:0000256" key="9">
    <source>
        <dbReference type="ARBA" id="ARBA00031642"/>
    </source>
</evidence>
<evidence type="ECO:0000256" key="6">
    <source>
        <dbReference type="ARBA" id="ARBA00022729"/>
    </source>
</evidence>
<evidence type="ECO:0000256" key="11">
    <source>
        <dbReference type="ARBA" id="ARBA00043671"/>
    </source>
</evidence>
<dbReference type="GO" id="GO:0016020">
    <property type="term" value="C:membrane"/>
    <property type="evidence" value="ECO:0007669"/>
    <property type="project" value="UniProtKB-SubCell"/>
</dbReference>
<dbReference type="GO" id="GO:0034417">
    <property type="term" value="F:bisphosphoglycerate 3-phosphatase activity"/>
    <property type="evidence" value="ECO:0007669"/>
    <property type="project" value="UniProtKB-EC"/>
</dbReference>
<keyword evidence="7" id="KW-0378">Hydrolase</keyword>
<comment type="catalytic activity">
    <reaction evidence="11">
        <text>1D-myo-inositol 1,2,4,5,6-pentakisphosphate + H2O = 1D-myo-inositol 1,2,5,6-tetrakisphosphate + phosphate</text>
        <dbReference type="Rhea" id="RHEA:77115"/>
        <dbReference type="ChEBI" id="CHEBI:15377"/>
        <dbReference type="ChEBI" id="CHEBI:43474"/>
        <dbReference type="ChEBI" id="CHEBI:57798"/>
        <dbReference type="ChEBI" id="CHEBI:195535"/>
        <dbReference type="EC" id="3.1.3.62"/>
    </reaction>
    <physiologicalReaction direction="left-to-right" evidence="11">
        <dbReference type="Rhea" id="RHEA:77116"/>
    </physiologicalReaction>
</comment>
<comment type="similarity">
    <text evidence="2">Belongs to the histidine acid phosphatase family. MINPP1 subfamily.</text>
</comment>
<comment type="catalytic activity">
    <reaction evidence="13">
        <text>(2R)-2,3-bisphosphoglycerate + H2O = (2R)-2-phosphoglycerate + phosphate</text>
        <dbReference type="Rhea" id="RHEA:27381"/>
        <dbReference type="ChEBI" id="CHEBI:15377"/>
        <dbReference type="ChEBI" id="CHEBI:43474"/>
        <dbReference type="ChEBI" id="CHEBI:58248"/>
        <dbReference type="ChEBI" id="CHEBI:58289"/>
        <dbReference type="EC" id="3.1.3.80"/>
    </reaction>
    <physiologicalReaction direction="left-to-right" evidence="13">
        <dbReference type="Rhea" id="RHEA:27382"/>
    </physiologicalReaction>
</comment>
<name>A0A0C9RUR7_9HYME</name>
<reference evidence="16" key="1">
    <citation type="submission" date="2015-01" db="EMBL/GenBank/DDBJ databases">
        <title>Transcriptome Assembly of Fopius arisanus.</title>
        <authorList>
            <person name="Geib S."/>
        </authorList>
    </citation>
    <scope>NUCLEOTIDE SEQUENCE</scope>
</reference>
<dbReference type="Pfam" id="PF00328">
    <property type="entry name" value="His_Phos_2"/>
    <property type="match status" value="1"/>
</dbReference>
<dbReference type="AlphaFoldDB" id="A0A0C9RUR7"/>
<keyword evidence="6" id="KW-0732">Signal</keyword>